<keyword evidence="2" id="KW-1185">Reference proteome</keyword>
<dbReference type="Proteomes" id="UP001060170">
    <property type="component" value="Chromosome 10"/>
</dbReference>
<gene>
    <name evidence="1" type="ORF">MJO28_010777</name>
</gene>
<dbReference type="EMBL" id="CM045874">
    <property type="protein sequence ID" value="KAI7945082.1"/>
    <property type="molecule type" value="Genomic_DNA"/>
</dbReference>
<reference evidence="2" key="1">
    <citation type="journal article" date="2018" name="BMC Genomics">
        <title>Genomic insights into host adaptation between the wheat stripe rust pathogen (Puccinia striiformis f. sp. tritici) and the barley stripe rust pathogen (Puccinia striiformis f. sp. hordei).</title>
        <authorList>
            <person name="Xia C."/>
            <person name="Wang M."/>
            <person name="Yin C."/>
            <person name="Cornejo O.E."/>
            <person name="Hulbert S.H."/>
            <person name="Chen X."/>
        </authorList>
    </citation>
    <scope>NUCLEOTIDE SEQUENCE [LARGE SCALE GENOMIC DNA]</scope>
    <source>
        <strain evidence="2">93-210</strain>
    </source>
</reference>
<proteinExistence type="predicted"/>
<evidence type="ECO:0000313" key="2">
    <source>
        <dbReference type="Proteomes" id="UP001060170"/>
    </source>
</evidence>
<organism evidence="1 2">
    <name type="scientific">Puccinia striiformis f. sp. tritici</name>
    <dbReference type="NCBI Taxonomy" id="168172"/>
    <lineage>
        <taxon>Eukaryota</taxon>
        <taxon>Fungi</taxon>
        <taxon>Dikarya</taxon>
        <taxon>Basidiomycota</taxon>
        <taxon>Pucciniomycotina</taxon>
        <taxon>Pucciniomycetes</taxon>
        <taxon>Pucciniales</taxon>
        <taxon>Pucciniaceae</taxon>
        <taxon>Puccinia</taxon>
    </lineage>
</organism>
<protein>
    <submittedName>
        <fullName evidence="1">Uncharacterized protein</fullName>
    </submittedName>
</protein>
<comment type="caution">
    <text evidence="1">The sequence shown here is derived from an EMBL/GenBank/DDBJ whole genome shotgun (WGS) entry which is preliminary data.</text>
</comment>
<reference evidence="2" key="2">
    <citation type="journal article" date="2018" name="Mol. Plant Microbe Interact.">
        <title>Genome sequence resources for the wheat stripe rust pathogen (Puccinia striiformis f. sp. tritici) and the barley stripe rust pathogen (Puccinia striiformis f. sp. hordei).</title>
        <authorList>
            <person name="Xia C."/>
            <person name="Wang M."/>
            <person name="Yin C."/>
            <person name="Cornejo O.E."/>
            <person name="Hulbert S.H."/>
            <person name="Chen X."/>
        </authorList>
    </citation>
    <scope>NUCLEOTIDE SEQUENCE [LARGE SCALE GENOMIC DNA]</scope>
    <source>
        <strain evidence="2">93-210</strain>
    </source>
</reference>
<name>A0ACC0E5W3_9BASI</name>
<sequence>MNLALSVLPFLVLQVIMSIDPTSRKPNKFKSRSIPVNEALEGNAGGGTAGGQLSESPASPPRSASPPPRPASPPKAKPCCG</sequence>
<evidence type="ECO:0000313" key="1">
    <source>
        <dbReference type="EMBL" id="KAI7945082.1"/>
    </source>
</evidence>
<reference evidence="1 2" key="3">
    <citation type="journal article" date="2022" name="Microbiol. Spectr.">
        <title>Folding features and dynamics of 3D genome architecture in plant fungal pathogens.</title>
        <authorList>
            <person name="Xia C."/>
        </authorList>
    </citation>
    <scope>NUCLEOTIDE SEQUENCE [LARGE SCALE GENOMIC DNA]</scope>
    <source>
        <strain evidence="1 2">93-210</strain>
    </source>
</reference>
<accession>A0ACC0E5W3</accession>